<keyword evidence="4" id="KW-1185">Reference proteome</keyword>
<accession>A0A3B6LXN1</accession>
<dbReference type="KEGG" id="taes:123114229"/>
<dbReference type="PANTHER" id="PTHR32133:SF335">
    <property type="entry name" value="F-BOX ASSOCIATED DOMAIN-CONTAINING PROTEIN"/>
    <property type="match status" value="1"/>
</dbReference>
<reference evidence="3" key="1">
    <citation type="submission" date="2018-08" db="EMBL/GenBank/DDBJ databases">
        <authorList>
            <person name="Rossello M."/>
        </authorList>
    </citation>
    <scope>NUCLEOTIDE SEQUENCE [LARGE SCALE GENOMIC DNA]</scope>
    <source>
        <strain evidence="3">cv. Chinese Spring</strain>
    </source>
</reference>
<dbReference type="AlphaFoldDB" id="A0A3B6LXN1"/>
<name>A0A3B6LXN1_WHEAT</name>
<proteinExistence type="predicted"/>
<dbReference type="Gramene" id="TraesWEE_scaffold_029908_01G000300.1">
    <property type="protein sequence ID" value="TraesWEE_scaffold_029908_01G000300.1"/>
    <property type="gene ID" value="TraesWEE_scaffold_029908_01G000300"/>
</dbReference>
<dbReference type="Gramene" id="TraesLAC5B03G02964310.1">
    <property type="protein sequence ID" value="TraesLAC5B03G02964310.1"/>
    <property type="gene ID" value="TraesLAC5B03G02964310"/>
</dbReference>
<dbReference type="InterPro" id="IPR001810">
    <property type="entry name" value="F-box_dom"/>
</dbReference>
<sequence>MSRQHFFPNPQTETLDRHHFPQSPNPGELAGGRSRADPSPLQLPPDDLLREILLRLPPEPIHLFRASVVSKHWRSLVHDARFRRRFREFHGGTPPVLGFFHNQLGHSLFVPTSGGFALSTASMRHGEWRTLDCRHGRALLHNNRTRTLLVWDPMTGDERYLPFPTQAHLEIVQYDGAVLCAAGHSDHGDCHWCPFLVAFVFSNHRDLITSACVYSSETGVWGEITSIHIRDSIVDASPTALLGSTLYWLSENDSIIELDLDKNSLDFIEVPYAGQIIIILIEDGGLGFAGVDQFSLHFWSRAASIDGVRSWTHRRVIDLEKLLAPEVVAACMNRVFPVGYAEDANVIFIYVYPSIYMIHLNSMHIEEVSEKGTYWFVFPYTSFYTPGITTGGGDDQAVLLNGS</sequence>
<dbReference type="OrthoDB" id="586649at2759"/>
<dbReference type="Pfam" id="PF00646">
    <property type="entry name" value="F-box"/>
    <property type="match status" value="1"/>
</dbReference>
<reference evidence="3" key="2">
    <citation type="submission" date="2018-10" db="UniProtKB">
        <authorList>
            <consortium name="EnsemblPlants"/>
        </authorList>
    </citation>
    <scope>IDENTIFICATION</scope>
</reference>
<evidence type="ECO:0000313" key="3">
    <source>
        <dbReference type="EnsemblPlants" id="TraesCS5B02G524800.1"/>
    </source>
</evidence>
<dbReference type="Gramene" id="TraesNOR5B03G03037970.1">
    <property type="protein sequence ID" value="TraesNOR5B03G03037970.1"/>
    <property type="gene ID" value="TraesNOR5B03G03037970"/>
</dbReference>
<feature type="domain" description="F-box" evidence="2">
    <location>
        <begin position="38"/>
        <end position="89"/>
    </location>
</feature>
<dbReference type="Pfam" id="PF23635">
    <property type="entry name" value="Beta-prop_AT5G49610-like"/>
    <property type="match status" value="1"/>
</dbReference>
<dbReference type="Gramene" id="TraesCS5B03G1273600.1">
    <property type="protein sequence ID" value="TraesCS5B03G1273600.1.CDS"/>
    <property type="gene ID" value="TraesCS5B03G1273600"/>
</dbReference>
<dbReference type="Gramene" id="TraesMAC5B03G03007340.1">
    <property type="protein sequence ID" value="TraesMAC5B03G03007340.1"/>
    <property type="gene ID" value="TraesMAC5B03G03007340"/>
</dbReference>
<dbReference type="InterPro" id="IPR036047">
    <property type="entry name" value="F-box-like_dom_sf"/>
</dbReference>
<dbReference type="Gramene" id="TraesSTA5B03G03001070.1">
    <property type="protein sequence ID" value="TraesSTA5B03G03001070.1"/>
    <property type="gene ID" value="TraesSTA5B03G03001070"/>
</dbReference>
<dbReference type="Gramene" id="TraesCS5B02G524800.1">
    <property type="protein sequence ID" value="TraesCS5B02G524800.1"/>
    <property type="gene ID" value="TraesCS5B02G524800"/>
</dbReference>
<dbReference type="InterPro" id="IPR056594">
    <property type="entry name" value="AT5G49610-like_b-prop"/>
</dbReference>
<dbReference type="STRING" id="4565.A0A3B6LXN1"/>
<dbReference type="SMART" id="SM00256">
    <property type="entry name" value="FBOX"/>
    <property type="match status" value="1"/>
</dbReference>
<dbReference type="Gramene" id="TraesROB_scaffold_183650_01G000200.1">
    <property type="protein sequence ID" value="TraesROB_scaffold_183650_01G000200.1"/>
    <property type="gene ID" value="TraesROB_scaffold_183650_01G000200"/>
</dbReference>
<evidence type="ECO:0000259" key="2">
    <source>
        <dbReference type="PROSITE" id="PS50181"/>
    </source>
</evidence>
<dbReference type="SMR" id="A0A3B6LXN1"/>
<dbReference type="SUPFAM" id="SSF69304">
    <property type="entry name" value="Tricorn protease N-terminal domain"/>
    <property type="match status" value="1"/>
</dbReference>
<dbReference type="Gramene" id="TraesSYM7B03G04006330.1">
    <property type="protein sequence ID" value="TraesSYM7B03G04006330.1"/>
    <property type="gene ID" value="TraesSYM7B03G04006330"/>
</dbReference>
<dbReference type="Gramene" id="TraesJUL5B03G03030890.1">
    <property type="protein sequence ID" value="TraesJUL5B03G03030890.1"/>
    <property type="gene ID" value="TraesJUL5B03G03030890"/>
</dbReference>
<dbReference type="SUPFAM" id="SSF81383">
    <property type="entry name" value="F-box domain"/>
    <property type="match status" value="1"/>
</dbReference>
<dbReference type="Proteomes" id="UP000019116">
    <property type="component" value="Chromosome 5B"/>
</dbReference>
<dbReference type="OMA" id="HIWICGF"/>
<dbReference type="Gene3D" id="1.20.1280.50">
    <property type="match status" value="1"/>
</dbReference>
<feature type="compositionally biased region" description="Polar residues" evidence="1">
    <location>
        <begin position="1"/>
        <end position="13"/>
    </location>
</feature>
<organism evidence="3">
    <name type="scientific">Triticum aestivum</name>
    <name type="common">Wheat</name>
    <dbReference type="NCBI Taxonomy" id="4565"/>
    <lineage>
        <taxon>Eukaryota</taxon>
        <taxon>Viridiplantae</taxon>
        <taxon>Streptophyta</taxon>
        <taxon>Embryophyta</taxon>
        <taxon>Tracheophyta</taxon>
        <taxon>Spermatophyta</taxon>
        <taxon>Magnoliopsida</taxon>
        <taxon>Liliopsida</taxon>
        <taxon>Poales</taxon>
        <taxon>Poaceae</taxon>
        <taxon>BOP clade</taxon>
        <taxon>Pooideae</taxon>
        <taxon>Triticodae</taxon>
        <taxon>Triticeae</taxon>
        <taxon>Triticinae</taxon>
        <taxon>Triticum</taxon>
    </lineage>
</organism>
<dbReference type="PROSITE" id="PS50181">
    <property type="entry name" value="FBOX"/>
    <property type="match status" value="1"/>
</dbReference>
<dbReference type="EnsemblPlants" id="TraesCS5B02G524800.1">
    <property type="protein sequence ID" value="TraesCS5B02G524800.1"/>
    <property type="gene ID" value="TraesCS5B02G524800"/>
</dbReference>
<protein>
    <recommendedName>
        <fullName evidence="2">F-box domain-containing protein</fullName>
    </recommendedName>
</protein>
<evidence type="ECO:0000256" key="1">
    <source>
        <dbReference type="SAM" id="MobiDB-lite"/>
    </source>
</evidence>
<dbReference type="Gramene" id="TraesLDM5B03G03012950.1">
    <property type="protein sequence ID" value="TraesLDM5B03G03012950.1"/>
    <property type="gene ID" value="TraesLDM5B03G03012950"/>
</dbReference>
<gene>
    <name evidence="3" type="primary">LOC123114229</name>
</gene>
<dbReference type="Gramene" id="TraesLAC5B03G02964340.1">
    <property type="protein sequence ID" value="TraesLAC5B03G02964340.1"/>
    <property type="gene ID" value="TraesLAC5B03G02964340"/>
</dbReference>
<dbReference type="Gramene" id="TraesCLE_scaffold_156606_01G000100.1">
    <property type="protein sequence ID" value="TraesCLE_scaffold_156606_01G000100.1"/>
    <property type="gene ID" value="TraesCLE_scaffold_156606_01G000100"/>
</dbReference>
<dbReference type="GeneID" id="123114229"/>
<dbReference type="PANTHER" id="PTHR32133">
    <property type="entry name" value="OS07G0120400 PROTEIN"/>
    <property type="match status" value="1"/>
</dbReference>
<dbReference type="Gramene" id="TraesCAD_scaffold_112417_01G000200.1">
    <property type="protein sequence ID" value="TraesCAD_scaffold_112417_01G000200.1"/>
    <property type="gene ID" value="TraesCAD_scaffold_112417_01G000200"/>
</dbReference>
<feature type="region of interest" description="Disordered" evidence="1">
    <location>
        <begin position="1"/>
        <end position="42"/>
    </location>
</feature>
<dbReference type="RefSeq" id="XP_044391558.1">
    <property type="nucleotide sequence ID" value="XM_044535623.1"/>
</dbReference>
<dbReference type="Gramene" id="TraesJUL5B03G03030870.1">
    <property type="protein sequence ID" value="TraesJUL5B03G03030870.1"/>
    <property type="gene ID" value="TraesJUL5B03G03030870"/>
</dbReference>
<evidence type="ECO:0000313" key="4">
    <source>
        <dbReference type="Proteomes" id="UP000019116"/>
    </source>
</evidence>